<accession>A0A8J2L6X8</accession>
<dbReference type="Proteomes" id="UP000708208">
    <property type="component" value="Unassembled WGS sequence"/>
</dbReference>
<organism evidence="1 2">
    <name type="scientific">Allacma fusca</name>
    <dbReference type="NCBI Taxonomy" id="39272"/>
    <lineage>
        <taxon>Eukaryota</taxon>
        <taxon>Metazoa</taxon>
        <taxon>Ecdysozoa</taxon>
        <taxon>Arthropoda</taxon>
        <taxon>Hexapoda</taxon>
        <taxon>Collembola</taxon>
        <taxon>Symphypleona</taxon>
        <taxon>Sminthuridae</taxon>
        <taxon>Allacma</taxon>
    </lineage>
</organism>
<proteinExistence type="predicted"/>
<reference evidence="1" key="1">
    <citation type="submission" date="2021-06" db="EMBL/GenBank/DDBJ databases">
        <authorList>
            <person name="Hodson N. C."/>
            <person name="Mongue J. A."/>
            <person name="Jaron S. K."/>
        </authorList>
    </citation>
    <scope>NUCLEOTIDE SEQUENCE</scope>
</reference>
<name>A0A8J2L6X8_9HEXA</name>
<keyword evidence="2" id="KW-1185">Reference proteome</keyword>
<evidence type="ECO:0000313" key="2">
    <source>
        <dbReference type="Proteomes" id="UP000708208"/>
    </source>
</evidence>
<gene>
    <name evidence="1" type="ORF">AFUS01_LOCUS37225</name>
</gene>
<sequence>MLDSTRQVSGLPCQPCYHKVISLIWDIKRPEVTRGSQYNIRAPGLGLGPPIPSKGPTTLQNKVLNIFSSSLSSSSS</sequence>
<evidence type="ECO:0000313" key="1">
    <source>
        <dbReference type="EMBL" id="CAG7827228.1"/>
    </source>
</evidence>
<comment type="caution">
    <text evidence="1">The sequence shown here is derived from an EMBL/GenBank/DDBJ whole genome shotgun (WGS) entry which is preliminary data.</text>
</comment>
<protein>
    <submittedName>
        <fullName evidence="1">Uncharacterized protein</fullName>
    </submittedName>
</protein>
<dbReference type="AlphaFoldDB" id="A0A8J2L6X8"/>
<dbReference type="EMBL" id="CAJVCH010542719">
    <property type="protein sequence ID" value="CAG7827228.1"/>
    <property type="molecule type" value="Genomic_DNA"/>
</dbReference>